<dbReference type="KEGG" id="bbgw:UT28_C0001G0239"/>
<evidence type="ECO:0000259" key="7">
    <source>
        <dbReference type="Pfam" id="PF00892"/>
    </source>
</evidence>
<keyword evidence="3 6" id="KW-0812">Transmembrane</keyword>
<comment type="subcellular location">
    <subcellularLocation>
        <location evidence="1">Membrane</location>
        <topology evidence="1">Multi-pass membrane protein</topology>
    </subcellularLocation>
</comment>
<dbReference type="PANTHER" id="PTHR32322:SF2">
    <property type="entry name" value="EAMA DOMAIN-CONTAINING PROTEIN"/>
    <property type="match status" value="1"/>
</dbReference>
<feature type="transmembrane region" description="Helical" evidence="6">
    <location>
        <begin position="173"/>
        <end position="191"/>
    </location>
</feature>
<evidence type="ECO:0000256" key="1">
    <source>
        <dbReference type="ARBA" id="ARBA00004141"/>
    </source>
</evidence>
<gene>
    <name evidence="8" type="ORF">UT28_C0001G0239</name>
</gene>
<dbReference type="PANTHER" id="PTHR32322">
    <property type="entry name" value="INNER MEMBRANE TRANSPORTER"/>
    <property type="match status" value="1"/>
</dbReference>
<keyword evidence="5 6" id="KW-0472">Membrane</keyword>
<feature type="transmembrane region" description="Helical" evidence="6">
    <location>
        <begin position="147"/>
        <end position="167"/>
    </location>
</feature>
<dbReference type="InterPro" id="IPR000620">
    <property type="entry name" value="EamA_dom"/>
</dbReference>
<feature type="transmembrane region" description="Helical" evidence="6">
    <location>
        <begin position="28"/>
        <end position="50"/>
    </location>
</feature>
<feature type="domain" description="EamA" evidence="7">
    <location>
        <begin position="144"/>
        <end position="271"/>
    </location>
</feature>
<sequence>MLPFIATIASAAGVIMDKFILTRRKMEIHVVVPVLFMFLFLTVIILFPFLGKISPQIFELKYILMFFGMLITGIIWNLFYYRGIQSEKVQDFELILMFQPLFTIILASIFLKGENNFRIEIAAIVAAVALILSQVKKHHLVCSSGALQMMLAVVVMSVELIFIRVLLDVLSPVALYAIRTGIFFIFFYFYYHPQISRVSNTNVALILGTAVLATIQMVVKFYGFTEYGVVYTSLILILAPILVYVFSSTFLHEKLKPKTVFCGIVILGCILYATLLGK</sequence>
<evidence type="ECO:0000256" key="2">
    <source>
        <dbReference type="ARBA" id="ARBA00007362"/>
    </source>
</evidence>
<feature type="domain" description="EamA" evidence="7">
    <location>
        <begin position="4"/>
        <end position="132"/>
    </location>
</feature>
<dbReference type="InterPro" id="IPR037185">
    <property type="entry name" value="EmrE-like"/>
</dbReference>
<evidence type="ECO:0000256" key="5">
    <source>
        <dbReference type="ARBA" id="ARBA00023136"/>
    </source>
</evidence>
<dbReference type="GO" id="GO:0016020">
    <property type="term" value="C:membrane"/>
    <property type="evidence" value="ECO:0007669"/>
    <property type="project" value="UniProtKB-SubCell"/>
</dbReference>
<accession>A0A0G4B394</accession>
<feature type="transmembrane region" description="Helical" evidence="6">
    <location>
        <begin position="62"/>
        <end position="80"/>
    </location>
</feature>
<evidence type="ECO:0000313" key="9">
    <source>
        <dbReference type="Proteomes" id="UP000035648"/>
    </source>
</evidence>
<keyword evidence="4 6" id="KW-1133">Transmembrane helix</keyword>
<evidence type="ECO:0000256" key="3">
    <source>
        <dbReference type="ARBA" id="ARBA00022692"/>
    </source>
</evidence>
<dbReference type="Pfam" id="PF00892">
    <property type="entry name" value="EamA"/>
    <property type="match status" value="2"/>
</dbReference>
<feature type="transmembrane region" description="Helical" evidence="6">
    <location>
        <begin position="117"/>
        <end position="135"/>
    </location>
</feature>
<dbReference type="Proteomes" id="UP000035648">
    <property type="component" value="Chromosome"/>
</dbReference>
<dbReference type="InterPro" id="IPR050638">
    <property type="entry name" value="AA-Vitamin_Transporters"/>
</dbReference>
<dbReference type="SUPFAM" id="SSF103481">
    <property type="entry name" value="Multidrug resistance efflux transporter EmrE"/>
    <property type="match status" value="2"/>
</dbReference>
<reference evidence="8 9" key="1">
    <citation type="journal article" date="2015" name="Nature">
        <title>rRNA introns, odd ribosomes, and small enigmatic genomes across a large radiation of phyla.</title>
        <authorList>
            <person name="Brown C.T."/>
            <person name="Hug L.A."/>
            <person name="Thomas B.C."/>
            <person name="Sharon I."/>
            <person name="Castelle C.J."/>
            <person name="Singh A."/>
            <person name="Wilkins M.J."/>
            <person name="Williams K.H."/>
            <person name="Banfield J.F."/>
        </authorList>
    </citation>
    <scope>NUCLEOTIDE SEQUENCE [LARGE SCALE GENOMIC DNA]</scope>
</reference>
<proteinExistence type="inferred from homology"/>
<feature type="transmembrane region" description="Helical" evidence="6">
    <location>
        <begin position="228"/>
        <end position="247"/>
    </location>
</feature>
<dbReference type="STRING" id="1618337.UT28_C0001G0239"/>
<dbReference type="AlphaFoldDB" id="A0A0G4B394"/>
<evidence type="ECO:0000313" key="8">
    <source>
        <dbReference type="EMBL" id="AKM82050.1"/>
    </source>
</evidence>
<name>A0A0G4B394_9BACT</name>
<evidence type="ECO:0000256" key="6">
    <source>
        <dbReference type="SAM" id="Phobius"/>
    </source>
</evidence>
<organism evidence="8 9">
    <name type="scientific">Berkelbacteria bacterium GW2011_GWE1_39_12</name>
    <dbReference type="NCBI Taxonomy" id="1618337"/>
    <lineage>
        <taxon>Bacteria</taxon>
        <taxon>Candidatus Berkelbacteria</taxon>
    </lineage>
</organism>
<evidence type="ECO:0000256" key="4">
    <source>
        <dbReference type="ARBA" id="ARBA00022989"/>
    </source>
</evidence>
<comment type="similarity">
    <text evidence="2">Belongs to the EamA transporter family.</text>
</comment>
<protein>
    <recommendedName>
        <fullName evidence="7">EamA domain-containing protein</fullName>
    </recommendedName>
</protein>
<feature type="transmembrane region" description="Helical" evidence="6">
    <location>
        <begin position="203"/>
        <end position="222"/>
    </location>
</feature>
<feature type="transmembrane region" description="Helical" evidence="6">
    <location>
        <begin position="92"/>
        <end position="111"/>
    </location>
</feature>
<dbReference type="EMBL" id="CP011213">
    <property type="protein sequence ID" value="AKM82050.1"/>
    <property type="molecule type" value="Genomic_DNA"/>
</dbReference>
<feature type="transmembrane region" description="Helical" evidence="6">
    <location>
        <begin position="259"/>
        <end position="277"/>
    </location>
</feature>